<keyword evidence="2" id="KW-1185">Reference proteome</keyword>
<reference evidence="1" key="1">
    <citation type="journal article" date="2021" name="Microb. Physiol.">
        <title>Proteogenomic Insights into the Physiology of Marine, Sulfate-Reducing, Filamentous Desulfonema limicola and Desulfonema magnum.</title>
        <authorList>
            <person name="Schnaars V."/>
            <person name="Wohlbrand L."/>
            <person name="Scheve S."/>
            <person name="Hinrichs C."/>
            <person name="Reinhardt R."/>
            <person name="Rabus R."/>
        </authorList>
    </citation>
    <scope>NUCLEOTIDE SEQUENCE</scope>
    <source>
        <strain evidence="1">5ac10</strain>
    </source>
</reference>
<name>A0A975GH46_9BACT</name>
<dbReference type="AlphaFoldDB" id="A0A975GH46"/>
<gene>
    <name evidence="1" type="ORF">dnl_33650</name>
</gene>
<accession>A0A975GH46</accession>
<dbReference type="RefSeq" id="WP_207687114.1">
    <property type="nucleotide sequence ID" value="NZ_CP061799.1"/>
</dbReference>
<evidence type="ECO:0008006" key="3">
    <source>
        <dbReference type="Google" id="ProtNLM"/>
    </source>
</evidence>
<protein>
    <recommendedName>
        <fullName evidence="3">CopG family transcriptional regulator</fullName>
    </recommendedName>
</protein>
<dbReference type="KEGG" id="dli:dnl_33650"/>
<dbReference type="EMBL" id="CP061799">
    <property type="protein sequence ID" value="QTA81041.1"/>
    <property type="molecule type" value="Genomic_DNA"/>
</dbReference>
<organism evidence="1 2">
    <name type="scientific">Desulfonema limicola</name>
    <dbReference type="NCBI Taxonomy" id="45656"/>
    <lineage>
        <taxon>Bacteria</taxon>
        <taxon>Pseudomonadati</taxon>
        <taxon>Thermodesulfobacteriota</taxon>
        <taxon>Desulfobacteria</taxon>
        <taxon>Desulfobacterales</taxon>
        <taxon>Desulfococcaceae</taxon>
        <taxon>Desulfonema</taxon>
    </lineage>
</organism>
<evidence type="ECO:0000313" key="1">
    <source>
        <dbReference type="EMBL" id="QTA81041.1"/>
    </source>
</evidence>
<dbReference type="Proteomes" id="UP000663720">
    <property type="component" value="Chromosome"/>
</dbReference>
<proteinExistence type="predicted"/>
<sequence length="80" mass="9183">MYKSLTLQLDEDVYKIFSEAAKAENRTLENLIETAALLKICEQQFSDDAETHEILADKELMKRIQTGSHHASLKKGRFVE</sequence>
<evidence type="ECO:0000313" key="2">
    <source>
        <dbReference type="Proteomes" id="UP000663720"/>
    </source>
</evidence>